<reference evidence="1" key="1">
    <citation type="submission" date="2023-08" db="EMBL/GenBank/DDBJ databases">
        <authorList>
            <person name="Alioto T."/>
            <person name="Alioto T."/>
            <person name="Gomez Garrido J."/>
        </authorList>
    </citation>
    <scope>NUCLEOTIDE SEQUENCE</scope>
</reference>
<accession>A0AAV1EPW6</accession>
<keyword evidence="2" id="KW-1185">Reference proteome</keyword>
<dbReference type="Proteomes" id="UP001178508">
    <property type="component" value="Chromosome 2"/>
</dbReference>
<proteinExistence type="predicted"/>
<name>A0AAV1EPW6_XYRNO</name>
<protein>
    <submittedName>
        <fullName evidence="1">Uncharacterized protein</fullName>
    </submittedName>
</protein>
<dbReference type="AlphaFoldDB" id="A0AAV1EPW6"/>
<dbReference type="EMBL" id="OY660865">
    <property type="protein sequence ID" value="CAJ1050786.1"/>
    <property type="molecule type" value="Genomic_DNA"/>
</dbReference>
<organism evidence="1 2">
    <name type="scientific">Xyrichtys novacula</name>
    <name type="common">Pearly razorfish</name>
    <name type="synonym">Hemipteronotus novacula</name>
    <dbReference type="NCBI Taxonomy" id="13765"/>
    <lineage>
        <taxon>Eukaryota</taxon>
        <taxon>Metazoa</taxon>
        <taxon>Chordata</taxon>
        <taxon>Craniata</taxon>
        <taxon>Vertebrata</taxon>
        <taxon>Euteleostomi</taxon>
        <taxon>Actinopterygii</taxon>
        <taxon>Neopterygii</taxon>
        <taxon>Teleostei</taxon>
        <taxon>Neoteleostei</taxon>
        <taxon>Acanthomorphata</taxon>
        <taxon>Eupercaria</taxon>
        <taxon>Labriformes</taxon>
        <taxon>Labridae</taxon>
        <taxon>Xyrichtys</taxon>
    </lineage>
</organism>
<evidence type="ECO:0000313" key="2">
    <source>
        <dbReference type="Proteomes" id="UP001178508"/>
    </source>
</evidence>
<evidence type="ECO:0000313" key="1">
    <source>
        <dbReference type="EMBL" id="CAJ1050786.1"/>
    </source>
</evidence>
<sequence length="117" mass="13155">MHLVSHPTVQGLLCQWRTSQDCISPVSQQDSSTTEPCWCNPCCQNVVRNHMKVFPEQVFVWMAADVAPKPGDIVLNLGCSLYDFQFFVEGQLDLLGTFRLSKMSQVSSVVLSKSVRF</sequence>
<gene>
    <name evidence="1" type="ORF">XNOV1_A003514</name>
</gene>